<evidence type="ECO:0000256" key="1">
    <source>
        <dbReference type="ARBA" id="ARBA00001946"/>
    </source>
</evidence>
<dbReference type="AlphaFoldDB" id="A0A852X6F7"/>
<dbReference type="InterPro" id="IPR039657">
    <property type="entry name" value="Dimethylallyltransferase"/>
</dbReference>
<proteinExistence type="inferred from homology"/>
<dbReference type="PANTHER" id="PTHR11088:SF60">
    <property type="entry name" value="TRNA DIMETHYLALLYLTRANSFERASE"/>
    <property type="match status" value="1"/>
</dbReference>
<reference evidence="14 15" key="1">
    <citation type="submission" date="2020-07" db="EMBL/GenBank/DDBJ databases">
        <title>Sequencing the genomes of 1000 actinobacteria strains.</title>
        <authorList>
            <person name="Klenk H.-P."/>
        </authorList>
    </citation>
    <scope>NUCLEOTIDE SEQUENCE [LARGE SCALE GENOMIC DNA]</scope>
    <source>
        <strain evidence="14 15">DSM 24723</strain>
    </source>
</reference>
<comment type="caution">
    <text evidence="10">Lacks conserved residue(s) required for the propagation of feature annotation.</text>
</comment>
<keyword evidence="4 10" id="KW-0808">Transferase</keyword>
<comment type="function">
    <text evidence="2 10 12">Catalyzes the transfer of a dimethylallyl group onto the adenine at position 37 in tRNAs that read codons beginning with uridine, leading to the formation of N6-(dimethylallyl)adenosine (i(6)A).</text>
</comment>
<evidence type="ECO:0000313" key="14">
    <source>
        <dbReference type="EMBL" id="NYG38489.1"/>
    </source>
</evidence>
<dbReference type="Pfam" id="PF01715">
    <property type="entry name" value="IPPT"/>
    <property type="match status" value="1"/>
</dbReference>
<evidence type="ECO:0000256" key="10">
    <source>
        <dbReference type="HAMAP-Rule" id="MF_00185"/>
    </source>
</evidence>
<evidence type="ECO:0000256" key="3">
    <source>
        <dbReference type="ARBA" id="ARBA00005842"/>
    </source>
</evidence>
<organism evidence="14 15">
    <name type="scientific">Janibacter alkaliphilus</name>
    <dbReference type="NCBI Taxonomy" id="1069963"/>
    <lineage>
        <taxon>Bacteria</taxon>
        <taxon>Bacillati</taxon>
        <taxon>Actinomycetota</taxon>
        <taxon>Actinomycetes</taxon>
        <taxon>Micrococcales</taxon>
        <taxon>Intrasporangiaceae</taxon>
        <taxon>Janibacter</taxon>
    </lineage>
</organism>
<keyword evidence="8 10" id="KW-0460">Magnesium</keyword>
<dbReference type="FunFam" id="1.10.20.140:FF:000001">
    <property type="entry name" value="tRNA dimethylallyltransferase"/>
    <property type="match status" value="1"/>
</dbReference>
<dbReference type="SUPFAM" id="SSF52540">
    <property type="entry name" value="P-loop containing nucleoside triphosphate hydrolases"/>
    <property type="match status" value="2"/>
</dbReference>
<comment type="cofactor">
    <cofactor evidence="1 10">
        <name>Mg(2+)</name>
        <dbReference type="ChEBI" id="CHEBI:18420"/>
    </cofactor>
</comment>
<evidence type="ECO:0000256" key="13">
    <source>
        <dbReference type="RuleBase" id="RU003785"/>
    </source>
</evidence>
<dbReference type="InterPro" id="IPR027417">
    <property type="entry name" value="P-loop_NTPase"/>
</dbReference>
<dbReference type="Gene3D" id="3.40.50.300">
    <property type="entry name" value="P-loop containing nucleotide triphosphate hydrolases"/>
    <property type="match status" value="1"/>
</dbReference>
<evidence type="ECO:0000256" key="4">
    <source>
        <dbReference type="ARBA" id="ARBA00022679"/>
    </source>
</evidence>
<feature type="site" description="Interaction with substrate tRNA" evidence="10">
    <location>
        <position position="136"/>
    </location>
</feature>
<dbReference type="GO" id="GO:0005524">
    <property type="term" value="F:ATP binding"/>
    <property type="evidence" value="ECO:0007669"/>
    <property type="project" value="UniProtKB-UniRule"/>
</dbReference>
<dbReference type="EC" id="2.5.1.75" evidence="10"/>
<dbReference type="Proteomes" id="UP000592181">
    <property type="component" value="Unassembled WGS sequence"/>
</dbReference>
<keyword evidence="15" id="KW-1185">Reference proteome</keyword>
<accession>A0A852X6F7</accession>
<evidence type="ECO:0000256" key="2">
    <source>
        <dbReference type="ARBA" id="ARBA00003213"/>
    </source>
</evidence>
<dbReference type="NCBIfam" id="TIGR00174">
    <property type="entry name" value="miaA"/>
    <property type="match status" value="1"/>
</dbReference>
<name>A0A852X6F7_9MICO</name>
<evidence type="ECO:0000256" key="8">
    <source>
        <dbReference type="ARBA" id="ARBA00022842"/>
    </source>
</evidence>
<dbReference type="RefSeq" id="WP_343037141.1">
    <property type="nucleotide sequence ID" value="NZ_JACBZX010000001.1"/>
</dbReference>
<evidence type="ECO:0000256" key="11">
    <source>
        <dbReference type="RuleBase" id="RU003783"/>
    </source>
</evidence>
<dbReference type="InterPro" id="IPR018022">
    <property type="entry name" value="IPT"/>
</dbReference>
<dbReference type="GO" id="GO:0006400">
    <property type="term" value="P:tRNA modification"/>
    <property type="evidence" value="ECO:0007669"/>
    <property type="project" value="TreeGrafter"/>
</dbReference>
<gene>
    <name evidence="10" type="primary">miaA</name>
    <name evidence="14" type="ORF">BJY28_002958</name>
</gene>
<dbReference type="EMBL" id="JACBZX010000001">
    <property type="protein sequence ID" value="NYG38489.1"/>
    <property type="molecule type" value="Genomic_DNA"/>
</dbReference>
<comment type="catalytic activity">
    <reaction evidence="9 10 11">
        <text>adenosine(37) in tRNA + dimethylallyl diphosphate = N(6)-dimethylallyladenosine(37) in tRNA + diphosphate</text>
        <dbReference type="Rhea" id="RHEA:26482"/>
        <dbReference type="Rhea" id="RHEA-COMP:10162"/>
        <dbReference type="Rhea" id="RHEA-COMP:10375"/>
        <dbReference type="ChEBI" id="CHEBI:33019"/>
        <dbReference type="ChEBI" id="CHEBI:57623"/>
        <dbReference type="ChEBI" id="CHEBI:74411"/>
        <dbReference type="ChEBI" id="CHEBI:74415"/>
        <dbReference type="EC" id="2.5.1.75"/>
    </reaction>
</comment>
<keyword evidence="5 10" id="KW-0819">tRNA processing</keyword>
<evidence type="ECO:0000256" key="9">
    <source>
        <dbReference type="ARBA" id="ARBA00049563"/>
    </source>
</evidence>
<keyword evidence="6 10" id="KW-0547">Nucleotide-binding</keyword>
<evidence type="ECO:0000256" key="6">
    <source>
        <dbReference type="ARBA" id="ARBA00022741"/>
    </source>
</evidence>
<evidence type="ECO:0000256" key="5">
    <source>
        <dbReference type="ARBA" id="ARBA00022694"/>
    </source>
</evidence>
<keyword evidence="7 10" id="KW-0067">ATP-binding</keyword>
<comment type="subunit">
    <text evidence="10">Monomer.</text>
</comment>
<comment type="similarity">
    <text evidence="3 10 13">Belongs to the IPP transferase family.</text>
</comment>
<evidence type="ECO:0000256" key="12">
    <source>
        <dbReference type="RuleBase" id="RU003784"/>
    </source>
</evidence>
<feature type="site" description="Interaction with substrate tRNA" evidence="10">
    <location>
        <position position="115"/>
    </location>
</feature>
<protein>
    <recommendedName>
        <fullName evidence="10">tRNA dimethylallyltransferase</fullName>
        <ecNumber evidence="10">2.5.1.75</ecNumber>
    </recommendedName>
    <alternativeName>
        <fullName evidence="10">Dimethylallyl diphosphate:tRNA dimethylallyltransferase</fullName>
        <shortName evidence="10">DMAPP:tRNA dimethylallyltransferase</shortName>
        <shortName evidence="10">DMATase</shortName>
    </alternativeName>
    <alternativeName>
        <fullName evidence="10">Isopentenyl-diphosphate:tRNA isopentenyltransferase</fullName>
        <shortName evidence="10">IPP transferase</shortName>
        <shortName evidence="10">IPPT</shortName>
        <shortName evidence="10">IPTase</shortName>
    </alternativeName>
</protein>
<dbReference type="HAMAP" id="MF_00185">
    <property type="entry name" value="IPP_trans"/>
    <property type="match status" value="1"/>
</dbReference>
<feature type="binding site" evidence="10">
    <location>
        <begin position="24"/>
        <end position="31"/>
    </location>
    <ligand>
        <name>ATP</name>
        <dbReference type="ChEBI" id="CHEBI:30616"/>
    </ligand>
</feature>
<dbReference type="GO" id="GO:0052381">
    <property type="term" value="F:tRNA dimethylallyltransferase activity"/>
    <property type="evidence" value="ECO:0007669"/>
    <property type="project" value="UniProtKB-UniRule"/>
</dbReference>
<feature type="binding site" evidence="10">
    <location>
        <begin position="26"/>
        <end position="31"/>
    </location>
    <ligand>
        <name>substrate</name>
    </ligand>
</feature>
<evidence type="ECO:0000313" key="15">
    <source>
        <dbReference type="Proteomes" id="UP000592181"/>
    </source>
</evidence>
<dbReference type="Gene3D" id="1.10.20.140">
    <property type="match status" value="1"/>
</dbReference>
<comment type="caution">
    <text evidence="14">The sequence shown here is derived from an EMBL/GenBank/DDBJ whole genome shotgun (WGS) entry which is preliminary data.</text>
</comment>
<dbReference type="PANTHER" id="PTHR11088">
    <property type="entry name" value="TRNA DIMETHYLALLYLTRANSFERASE"/>
    <property type="match status" value="1"/>
</dbReference>
<evidence type="ECO:0000256" key="7">
    <source>
        <dbReference type="ARBA" id="ARBA00022840"/>
    </source>
</evidence>
<sequence length="321" mass="35535">MSAERESAGADDGRRLPEVLAVVGPTATGKSELALELAQRLDGEIVNADAMQLYRGMDVGTAKLPTDQRRGIQHHVLDVLAVTDEATLADYQRRSRAAVEEILGRGRVPVLVGGSGLYVRAALDHLEIPPTDPQVRARLEAEAERPGGPERLRERLRRLDPEAAAAIEPRNLRRVVRALEVVELTGRPFSATAPAKRYLRPSLVVALDLDQDLLLPRIERRVRRMWDEGLLDEVRALDAQGLRQGRTASRAIGYAQALDHLDGRSSAEQAMADTARATGRYARRQRSWLRPDERVRWLPAGAPDLGDRVLDLAHDPAEWTP</sequence>